<evidence type="ECO:0000313" key="2">
    <source>
        <dbReference type="Proteomes" id="UP001497516"/>
    </source>
</evidence>
<accession>A0AAV2DU92</accession>
<evidence type="ECO:0000313" key="1">
    <source>
        <dbReference type="EMBL" id="CAL1377163.1"/>
    </source>
</evidence>
<reference evidence="1 2" key="1">
    <citation type="submission" date="2024-04" db="EMBL/GenBank/DDBJ databases">
        <authorList>
            <person name="Fracassetti M."/>
        </authorList>
    </citation>
    <scope>NUCLEOTIDE SEQUENCE [LARGE SCALE GENOMIC DNA]</scope>
</reference>
<organism evidence="1 2">
    <name type="scientific">Linum trigynum</name>
    <dbReference type="NCBI Taxonomy" id="586398"/>
    <lineage>
        <taxon>Eukaryota</taxon>
        <taxon>Viridiplantae</taxon>
        <taxon>Streptophyta</taxon>
        <taxon>Embryophyta</taxon>
        <taxon>Tracheophyta</taxon>
        <taxon>Spermatophyta</taxon>
        <taxon>Magnoliopsida</taxon>
        <taxon>eudicotyledons</taxon>
        <taxon>Gunneridae</taxon>
        <taxon>Pentapetalae</taxon>
        <taxon>rosids</taxon>
        <taxon>fabids</taxon>
        <taxon>Malpighiales</taxon>
        <taxon>Linaceae</taxon>
        <taxon>Linum</taxon>
    </lineage>
</organism>
<sequence length="189" mass="20859">MALTRQNLSDSLPVFSNAETTLKQMGVWLCGVCLQTHSFRSKCRHDGDVVMEPPDCDDDLVNFIIYDIPRPPSLSLLVISSYARVELVGLSISLLDRLFSMGLRTVKSSPPKCRLGFARALKGALDDVGVSPGDLSCWICLLVLPLCVLKTFSPWSNLEYRSAVRRLRQEESVTSAILDWGASSGLKLL</sequence>
<proteinExistence type="predicted"/>
<keyword evidence="2" id="KW-1185">Reference proteome</keyword>
<dbReference type="AlphaFoldDB" id="A0AAV2DU92"/>
<name>A0AAV2DU92_9ROSI</name>
<dbReference type="Proteomes" id="UP001497516">
    <property type="component" value="Chromosome 3"/>
</dbReference>
<dbReference type="EMBL" id="OZ034816">
    <property type="protein sequence ID" value="CAL1377163.1"/>
    <property type="molecule type" value="Genomic_DNA"/>
</dbReference>
<protein>
    <submittedName>
        <fullName evidence="1">Uncharacterized protein</fullName>
    </submittedName>
</protein>
<gene>
    <name evidence="1" type="ORF">LTRI10_LOCUS18833</name>
</gene>